<organism evidence="1 2">
    <name type="scientific">Ruminococcus callidus ATCC 27760</name>
    <dbReference type="NCBI Taxonomy" id="411473"/>
    <lineage>
        <taxon>Bacteria</taxon>
        <taxon>Bacillati</taxon>
        <taxon>Bacillota</taxon>
        <taxon>Clostridia</taxon>
        <taxon>Eubacteriales</taxon>
        <taxon>Oscillospiraceae</taxon>
        <taxon>Ruminococcus</taxon>
    </lineage>
</organism>
<evidence type="ECO:0008006" key="3">
    <source>
        <dbReference type="Google" id="ProtNLM"/>
    </source>
</evidence>
<gene>
    <name evidence="1" type="ORF">RUMCAL_00213</name>
</gene>
<dbReference type="eggNOG" id="ENOG5032AN6">
    <property type="taxonomic scope" value="Bacteria"/>
</dbReference>
<dbReference type="AlphaFoldDB" id="U2KZ89"/>
<comment type="caution">
    <text evidence="1">The sequence shown here is derived from an EMBL/GenBank/DDBJ whole genome shotgun (WGS) entry which is preliminary data.</text>
</comment>
<proteinExistence type="predicted"/>
<dbReference type="OrthoDB" id="1733755at2"/>
<dbReference type="Proteomes" id="UP000016662">
    <property type="component" value="Unassembled WGS sequence"/>
</dbReference>
<keyword evidence="2" id="KW-1185">Reference proteome</keyword>
<protein>
    <recommendedName>
        <fullName evidence="3">Antirestriction protein ArdA</fullName>
    </recommendedName>
</protein>
<dbReference type="HOGENOM" id="CLU_721383_0_0_9"/>
<dbReference type="STRING" id="411473.RUMCAL_00213"/>
<reference evidence="1 2" key="1">
    <citation type="submission" date="2013-07" db="EMBL/GenBank/DDBJ databases">
        <authorList>
            <person name="Weinstock G."/>
            <person name="Sodergren E."/>
            <person name="Wylie T."/>
            <person name="Fulton L."/>
            <person name="Fulton R."/>
            <person name="Fronick C."/>
            <person name="O'Laughlin M."/>
            <person name="Godfrey J."/>
            <person name="Miner T."/>
            <person name="Herter B."/>
            <person name="Appelbaum E."/>
            <person name="Cordes M."/>
            <person name="Lek S."/>
            <person name="Wollam A."/>
            <person name="Pepin K.H."/>
            <person name="Palsikar V.B."/>
            <person name="Mitreva M."/>
            <person name="Wilson R.K."/>
        </authorList>
    </citation>
    <scope>NUCLEOTIDE SEQUENCE [LARGE SCALE GENOMIC DNA]</scope>
    <source>
        <strain evidence="1 2">ATCC 27760</strain>
    </source>
</reference>
<evidence type="ECO:0000313" key="1">
    <source>
        <dbReference type="EMBL" id="ERJ97430.1"/>
    </source>
</evidence>
<dbReference type="RefSeq" id="WP_021681549.1">
    <property type="nucleotide sequence ID" value="NZ_KI260355.1"/>
</dbReference>
<accession>U2KZ89</accession>
<sequence>MRVHLKNNGYALSAEFSMTVFEMQDALDKLQIPPETRAVTFQIYDFRNMNLSSELCEKEFTADIFRLNLFVERLENLDDTEMAAMKSLLQTYPESDFEDMLLMTYGLDSVMVYPCEDCRELGETVIENELLPELEGCSDEILELLDREKVGQLMQEREGGVFVDGYYCVTSDYEPPDIHFEFGEPEQCFFRLLIAPDTQNTAQAGWISLPCDVEILLEVYDQTCCELQSSLPWITSDSLKNMHQIGILNALAERMSELSHNDFVKLKAVMDSKRIREIPDALACMEHLPEYEWDRSVRDCSEFGRAYLAKNLPTNFDISLLKSGDFYDFGSQIMKQTGSAVTSYGVISGRGQSLYSVLTMQPEQQLEEDMEEDFEMKIGGLSL</sequence>
<evidence type="ECO:0000313" key="2">
    <source>
        <dbReference type="Proteomes" id="UP000016662"/>
    </source>
</evidence>
<dbReference type="EMBL" id="AWVF01000026">
    <property type="protein sequence ID" value="ERJ97430.1"/>
    <property type="molecule type" value="Genomic_DNA"/>
</dbReference>
<dbReference type="PATRIC" id="fig|411473.3.peg.185"/>
<name>U2KZ89_9FIRM</name>